<evidence type="ECO:0000313" key="4">
    <source>
        <dbReference type="Proteomes" id="UP000510602"/>
    </source>
</evidence>
<evidence type="ECO:0000313" key="1">
    <source>
        <dbReference type="EMBL" id="AKU37451.1"/>
    </source>
</evidence>
<dbReference type="GeneID" id="25479085"/>
<dbReference type="Proteomes" id="UP000510602">
    <property type="component" value="Segment"/>
</dbReference>
<evidence type="ECO:0000313" key="3">
    <source>
        <dbReference type="Proteomes" id="UP000201485"/>
    </source>
</evidence>
<dbReference type="KEGG" id="vg:25479085"/>
<name>A0A0K1L660_9VIRU</name>
<protein>
    <submittedName>
        <fullName evidence="2">Immediate-early protein ICP-46 homolog</fullName>
    </submittedName>
    <submittedName>
        <fullName evidence="1">ORF_036L</fullName>
    </submittedName>
</protein>
<dbReference type="EMBL" id="MN562489">
    <property type="protein sequence ID" value="QLI60709.1"/>
    <property type="molecule type" value="Genomic_DNA"/>
</dbReference>
<gene>
    <name evidence="1" type="ORF">SDDV_036</name>
</gene>
<dbReference type="EMBL" id="KR139659">
    <property type="protein sequence ID" value="AKU37451.1"/>
    <property type="molecule type" value="Genomic_DNA"/>
</dbReference>
<reference evidence="1 3" key="1">
    <citation type="journal article" date="2015" name="PLoS Pathog.">
        <title>A Novel Virus Causes Scale Drop Disease in Lates calcarifer.</title>
        <authorList>
            <person name="de Groof A."/>
            <person name="Guelen L."/>
            <person name="Deijs M."/>
            <person name="van der Wal Y."/>
            <person name="Miyata M."/>
            <person name="Ng K.S."/>
            <person name="van Grinsven L."/>
            <person name="Simmelink B."/>
            <person name="Biermann Y."/>
            <person name="Grisez L."/>
            <person name="van Lent J."/>
            <person name="de Ronde A."/>
            <person name="Chang S.F."/>
            <person name="Schrier C."/>
            <person name="van der Hoek L."/>
        </authorList>
    </citation>
    <scope>NUCLEOTIDE SEQUENCE [LARGE SCALE GENOMIC DNA]</scope>
    <source>
        <strain evidence="1">C4575</strain>
    </source>
</reference>
<dbReference type="Proteomes" id="UP000201485">
    <property type="component" value="Segment"/>
</dbReference>
<reference evidence="2 4" key="2">
    <citation type="submission" date="2019-10" db="EMBL/GenBank/DDBJ databases">
        <authorList>
            <person name="Kayansamruaj P."/>
        </authorList>
    </citation>
    <scope>NUCLEOTIDE SEQUENCE [LARGE SCALE GENOMIC DNA]</scope>
    <source>
        <strain evidence="2">SDDV_Thai_2019</strain>
    </source>
</reference>
<proteinExistence type="predicted"/>
<evidence type="ECO:0000313" key="2">
    <source>
        <dbReference type="EMBL" id="QLI60709.1"/>
    </source>
</evidence>
<keyword evidence="3" id="KW-1185">Reference proteome</keyword>
<sequence>MDRVRATDTSNDLAVYNDGATVRAVYTRDGNIIHKGLPFVRTATAEDINACNLFYSAYEGTMLHAVYTGDNWILGTNKKLSCQKSKWASKTTTFAQSFENALSKIYPSSQYTTEQFMNDRLDQTKSYIFLVRAIEEERLVMPVDIEHPGAVLLATCTEPGVFNYMDLSTIPEFPRHVVYTKDDVGDNVCQFIESQPYISGVIGIMPDGDVIRVSTPTYLEKLKVRGVLPSLELRALHLMNHARELDLLLNMFPDKLRPFMEVVYNQLDTFCKLYARCFVVSHSYRIFTSMQGPCEMLDKHFVNNVLRDLRHYRFKHDDNFQVIFETAIRERFMRLPGTHKRRLLNEI</sequence>
<accession>A0A0K1L660</accession>
<dbReference type="RefSeq" id="YP_009163797.1">
    <property type="nucleotide sequence ID" value="NC_027778.1"/>
</dbReference>
<organism evidence="1 3">
    <name type="scientific">Scale drop disease virus</name>
    <dbReference type="NCBI Taxonomy" id="1697349"/>
    <lineage>
        <taxon>Viruses</taxon>
        <taxon>Varidnaviria</taxon>
        <taxon>Bamfordvirae</taxon>
        <taxon>Nucleocytoviricota</taxon>
        <taxon>Megaviricetes</taxon>
        <taxon>Pimascovirales</taxon>
        <taxon>Pimascovirales incertae sedis</taxon>
        <taxon>Iridoviridae</taxon>
        <taxon>Alphairidovirinae</taxon>
        <taxon>Megalocytivirus</taxon>
        <taxon>Megalocytivirus lates1</taxon>
    </lineage>
</organism>
<dbReference type="OrthoDB" id="32349at10239"/>